<dbReference type="Proteomes" id="UP000183610">
    <property type="component" value="Unassembled WGS sequence"/>
</dbReference>
<organism evidence="2 3">
    <name type="scientific">Listeria ivanovii</name>
    <dbReference type="NCBI Taxonomy" id="1638"/>
    <lineage>
        <taxon>Bacteria</taxon>
        <taxon>Bacillati</taxon>
        <taxon>Bacillota</taxon>
        <taxon>Bacilli</taxon>
        <taxon>Bacillales</taxon>
        <taxon>Listeriaceae</taxon>
        <taxon>Listeria</taxon>
    </lineage>
</organism>
<sequence length="149" mass="17374">MAYYSYFLTSNLCNPLIYFWWNSHVRIHDNLDSNITWHKMVLDSGDYTAKVGTANIDQLMADNVPRDSFDSEFVGINWLYILFSTPVAFAMNQLITRLFAFLGLFLWARDYLIKDKKYLVPLYFVSLAFALTPYWPSRMLSTLGMPLAL</sequence>
<keyword evidence="1" id="KW-0472">Membrane</keyword>
<feature type="transmembrane region" description="Helical" evidence="1">
    <location>
        <begin position="78"/>
        <end position="106"/>
    </location>
</feature>
<name>A0AAX2DR56_LISIV</name>
<evidence type="ECO:0000313" key="3">
    <source>
        <dbReference type="Proteomes" id="UP000183610"/>
    </source>
</evidence>
<keyword evidence="1" id="KW-0812">Transmembrane</keyword>
<protein>
    <submittedName>
        <fullName evidence="2">Uncharacterized protein</fullName>
    </submittedName>
</protein>
<reference evidence="2 3" key="1">
    <citation type="submission" date="2016-10" db="EMBL/GenBank/DDBJ databases">
        <authorList>
            <person name="Varghese N."/>
            <person name="Submissions S."/>
        </authorList>
    </citation>
    <scope>NUCLEOTIDE SEQUENCE [LARGE SCALE GENOMIC DNA]</scope>
    <source>
        <strain evidence="2 3">ATCC 49954</strain>
    </source>
</reference>
<dbReference type="InterPro" id="IPR046107">
    <property type="entry name" value="DUF6044"/>
</dbReference>
<dbReference type="Pfam" id="PF19510">
    <property type="entry name" value="DUF6044"/>
    <property type="match status" value="1"/>
</dbReference>
<dbReference type="AlphaFoldDB" id="A0AAX2DR56"/>
<evidence type="ECO:0000313" key="2">
    <source>
        <dbReference type="EMBL" id="SDX02244.1"/>
    </source>
</evidence>
<dbReference type="EMBL" id="FNMX01000009">
    <property type="protein sequence ID" value="SDX02244.1"/>
    <property type="molecule type" value="Genomic_DNA"/>
</dbReference>
<comment type="caution">
    <text evidence="2">The sequence shown here is derived from an EMBL/GenBank/DDBJ whole genome shotgun (WGS) entry which is preliminary data.</text>
</comment>
<evidence type="ECO:0000256" key="1">
    <source>
        <dbReference type="SAM" id="Phobius"/>
    </source>
</evidence>
<gene>
    <name evidence="2" type="ORF">SAMN05421782_109127</name>
</gene>
<keyword evidence="1" id="KW-1133">Transmembrane helix</keyword>
<proteinExistence type="predicted"/>
<feature type="transmembrane region" description="Helical" evidence="1">
    <location>
        <begin position="118"/>
        <end position="136"/>
    </location>
</feature>
<accession>A0AAX2DR56</accession>